<proteinExistence type="predicted"/>
<dbReference type="Proteomes" id="UP000193017">
    <property type="component" value="Chromosome"/>
</dbReference>
<feature type="compositionally biased region" description="Basic residues" evidence="1">
    <location>
        <begin position="46"/>
        <end position="55"/>
    </location>
</feature>
<protein>
    <recommendedName>
        <fullName evidence="2">DUF5681 domain-containing protein</fullName>
    </recommendedName>
</protein>
<organism evidence="3 4">
    <name type="scientific">Paracoccus contaminans</name>
    <dbReference type="NCBI Taxonomy" id="1945662"/>
    <lineage>
        <taxon>Bacteria</taxon>
        <taxon>Pseudomonadati</taxon>
        <taxon>Pseudomonadota</taxon>
        <taxon>Alphaproteobacteria</taxon>
        <taxon>Rhodobacterales</taxon>
        <taxon>Paracoccaceae</taxon>
        <taxon>Paracoccus</taxon>
    </lineage>
</organism>
<dbReference type="Pfam" id="PF18932">
    <property type="entry name" value="DUF5681"/>
    <property type="match status" value="1"/>
</dbReference>
<feature type="region of interest" description="Disordered" evidence="1">
    <location>
        <begin position="1"/>
        <end position="58"/>
    </location>
</feature>
<dbReference type="AlphaFoldDB" id="A0A1W6CUD0"/>
<keyword evidence="4" id="KW-1185">Reference proteome</keyword>
<accession>A0A1W6CUD0</accession>
<gene>
    <name evidence="3" type="ORF">B0A89_01005</name>
</gene>
<evidence type="ECO:0000259" key="2">
    <source>
        <dbReference type="Pfam" id="PF18932"/>
    </source>
</evidence>
<evidence type="ECO:0000256" key="1">
    <source>
        <dbReference type="SAM" id="MobiDB-lite"/>
    </source>
</evidence>
<name>A0A1W6CUD0_9RHOB</name>
<evidence type="ECO:0000313" key="3">
    <source>
        <dbReference type="EMBL" id="ARJ68436.1"/>
    </source>
</evidence>
<feature type="compositionally biased region" description="Pro residues" evidence="1">
    <location>
        <begin position="1"/>
        <end position="19"/>
    </location>
</feature>
<dbReference type="EMBL" id="CP020612">
    <property type="protein sequence ID" value="ARJ68436.1"/>
    <property type="molecule type" value="Genomic_DNA"/>
</dbReference>
<feature type="domain" description="DUF5681" evidence="2">
    <location>
        <begin position="33"/>
        <end position="115"/>
    </location>
</feature>
<dbReference type="STRING" id="1945662.B0A89_01005"/>
<feature type="compositionally biased region" description="Low complexity" evidence="1">
    <location>
        <begin position="262"/>
        <end position="272"/>
    </location>
</feature>
<dbReference type="InterPro" id="IPR043736">
    <property type="entry name" value="DUF5681"/>
</dbReference>
<reference evidence="3 4" key="1">
    <citation type="submission" date="2017-03" db="EMBL/GenBank/DDBJ databases">
        <title>Genome sequence of Paracoccus contaminans isolated from a water microcosm.</title>
        <authorList>
            <person name="Aurass P."/>
            <person name="Karste S."/>
            <person name="Trost E."/>
            <person name="Glaeser S.P."/>
            <person name="Kaempfer P."/>
            <person name="Flieger A."/>
        </authorList>
    </citation>
    <scope>NUCLEOTIDE SEQUENCE [LARGE SCALE GENOMIC DNA]</scope>
    <source>
        <strain evidence="4">RKI 16-01929T\LMG 29738T\CCM 8701T\CIP 111112T</strain>
    </source>
</reference>
<dbReference type="RefSeq" id="WP_085376545.1">
    <property type="nucleotide sequence ID" value="NZ_CP020612.1"/>
</dbReference>
<feature type="compositionally biased region" description="Basic and acidic residues" evidence="1">
    <location>
        <begin position="287"/>
        <end position="296"/>
    </location>
</feature>
<feature type="region of interest" description="Disordered" evidence="1">
    <location>
        <begin position="262"/>
        <end position="296"/>
    </location>
</feature>
<sequence>MTAPRNPPPGLPRLDPPGAEPAYEVGYARPPAAHRFQKGRSGNPRGRPKGAKNKRPALNEERLKSIILDEAYRGIDIREGDRTLTVPMAQAVMRAIAHNAVKGKHFSQKLFAELVGDIERASFQLNAEYFRSAVTYKDAWEAELRRRRTHGITSLPDPVPHPDHLVLDARAGTVRVIGPMTREEKDVYDAATDEFAELLWILAATRDKLARARSAKRKQTLQEILERLGQREPSYRAILPPDMQAKAAARAERFAADIADPQTAEQARAARQQSRHTRQLLLLHAKKREEEIRKSR</sequence>
<evidence type="ECO:0000313" key="4">
    <source>
        <dbReference type="Proteomes" id="UP000193017"/>
    </source>
</evidence>
<dbReference type="OrthoDB" id="9776746at2"/>
<dbReference type="KEGG" id="pcon:B0A89_01005"/>